<name>A0A1C3TWF6_9BRAD</name>
<reference evidence="2 3" key="1">
    <citation type="submission" date="2016-08" db="EMBL/GenBank/DDBJ databases">
        <authorList>
            <person name="Seilhamer J.J."/>
        </authorList>
    </citation>
    <scope>NUCLEOTIDE SEQUENCE [LARGE SCALE GENOMIC DNA]</scope>
    <source>
        <strain evidence="2 3">CCBAU 10071</strain>
    </source>
</reference>
<evidence type="ECO:0000256" key="1">
    <source>
        <dbReference type="SAM" id="MobiDB-lite"/>
    </source>
</evidence>
<dbReference type="EMBL" id="FMAE01000001">
    <property type="protein sequence ID" value="SCB07563.1"/>
    <property type="molecule type" value="Genomic_DNA"/>
</dbReference>
<dbReference type="GeneID" id="93176186"/>
<dbReference type="AlphaFoldDB" id="A0A1C3TWF6"/>
<evidence type="ECO:0000313" key="2">
    <source>
        <dbReference type="EMBL" id="SCB07563.1"/>
    </source>
</evidence>
<feature type="region of interest" description="Disordered" evidence="1">
    <location>
        <begin position="1"/>
        <end position="22"/>
    </location>
</feature>
<dbReference type="Proteomes" id="UP000183174">
    <property type="component" value="Unassembled WGS sequence"/>
</dbReference>
<dbReference type="RefSeq" id="WP_225111727.1">
    <property type="nucleotide sequence ID" value="NZ_CP104173.1"/>
</dbReference>
<organism evidence="2 3">
    <name type="scientific">Bradyrhizobium yuanmingense</name>
    <dbReference type="NCBI Taxonomy" id="108015"/>
    <lineage>
        <taxon>Bacteria</taxon>
        <taxon>Pseudomonadati</taxon>
        <taxon>Pseudomonadota</taxon>
        <taxon>Alphaproteobacteria</taxon>
        <taxon>Hyphomicrobiales</taxon>
        <taxon>Nitrobacteraceae</taxon>
        <taxon>Bradyrhizobium</taxon>
    </lineage>
</organism>
<evidence type="ECO:0000313" key="3">
    <source>
        <dbReference type="Proteomes" id="UP000183174"/>
    </source>
</evidence>
<sequence length="64" mass="6867">MAESLNFDDAPAGTAPAGSEISGLLSMAGPMESQPAIQKLRAILPPQEPIAHAREWAKSHRPRY</sequence>
<protein>
    <submittedName>
        <fullName evidence="2">Uncharacterized protein</fullName>
    </submittedName>
</protein>
<proteinExistence type="predicted"/>
<gene>
    <name evidence="2" type="ORF">GA0061099_1001124</name>
</gene>
<accession>A0A1C3TWF6</accession>